<dbReference type="AlphaFoldDB" id="A0A196SKF1"/>
<evidence type="ECO:0000256" key="1">
    <source>
        <dbReference type="ARBA" id="ARBA00004604"/>
    </source>
</evidence>
<gene>
    <name evidence="7" type="ORF">AV274_0731</name>
</gene>
<dbReference type="PANTHER" id="PTHR12858:SF1">
    <property type="entry name" value="PRE-RRNA-PROCESSING PROTEIN TSR1 HOMOLOG"/>
    <property type="match status" value="1"/>
</dbReference>
<feature type="domain" description="Bms1-type G" evidence="6">
    <location>
        <begin position="80"/>
        <end position="247"/>
    </location>
</feature>
<dbReference type="GO" id="GO:0000479">
    <property type="term" value="P:endonucleolytic cleavage of tricistronic rRNA transcript (SSU-rRNA, 5.8S rRNA, LSU-rRNA)"/>
    <property type="evidence" value="ECO:0007669"/>
    <property type="project" value="TreeGrafter"/>
</dbReference>
<evidence type="ECO:0000259" key="6">
    <source>
        <dbReference type="PROSITE" id="PS51714"/>
    </source>
</evidence>
<dbReference type="GO" id="GO:0030688">
    <property type="term" value="C:preribosome, small subunit precursor"/>
    <property type="evidence" value="ECO:0007669"/>
    <property type="project" value="TreeGrafter"/>
</dbReference>
<reference evidence="7 8" key="1">
    <citation type="submission" date="2016-05" db="EMBL/GenBank/DDBJ databases">
        <title>Nuclear genome of Blastocystis sp. subtype 1 NandII.</title>
        <authorList>
            <person name="Gentekaki E."/>
            <person name="Curtis B."/>
            <person name="Stairs C."/>
            <person name="Eme L."/>
            <person name="Herman E."/>
            <person name="Klimes V."/>
            <person name="Arias M.C."/>
            <person name="Elias M."/>
            <person name="Hilliou F."/>
            <person name="Klute M."/>
            <person name="Malik S.-B."/>
            <person name="Pightling A."/>
            <person name="Rachubinski R."/>
            <person name="Salas D."/>
            <person name="Schlacht A."/>
            <person name="Suga H."/>
            <person name="Archibald J."/>
            <person name="Ball S.G."/>
            <person name="Clark G."/>
            <person name="Dacks J."/>
            <person name="Van Der Giezen M."/>
            <person name="Tsaousis A."/>
            <person name="Roger A."/>
        </authorList>
    </citation>
    <scope>NUCLEOTIDE SEQUENCE [LARGE SCALE GENOMIC DNA]</scope>
    <source>
        <strain evidence="8">ATCC 50177 / NandII</strain>
    </source>
</reference>
<feature type="compositionally biased region" description="Basic residues" evidence="5">
    <location>
        <begin position="1"/>
        <end position="28"/>
    </location>
</feature>
<dbReference type="SMART" id="SM01362">
    <property type="entry name" value="DUF663"/>
    <property type="match status" value="1"/>
</dbReference>
<dbReference type="STRING" id="478820.A0A196SKF1"/>
<keyword evidence="2" id="KW-0690">Ribosome biogenesis</keyword>
<dbReference type="OrthoDB" id="119302at2759"/>
<evidence type="ECO:0000256" key="4">
    <source>
        <dbReference type="ARBA" id="ARBA00038288"/>
    </source>
</evidence>
<dbReference type="InterPro" id="IPR030387">
    <property type="entry name" value="G_Bms1/Tsr1_dom"/>
</dbReference>
<sequence>MQHSHKAGALKQVNKSHKQSKASKRSIKLKSGGRVEAGEKMSMKMNIQNRKDRANNSKQMRDNKRKTLMEKKKAGAGSAFPSIVALIPMGENVDTRALLKQILDMSSDCPVRYSPLGADGIAQPVTVVFPKSKSRMTFVCCTQNLENVLDVCKVADCCVFVCNTADGEEAVMNAQTDLVLTCLRTQGLPTSIGFIGGMASGMAPKMKTAMKKYATRLMQTELGADVKIFDDEHVEPMLRCISDMALQVIHWRQMRPYLLAEEIDILPCDASAPTRDLIVRGYLHGSALSTYDFVHLTGEGSHPIRGIRVVPDPSPLKRAHDATERLVEADPARLRPVEEECAVDPSTVEAPHWAQPVVEDGTGVMNTEAVWREVVGDELYEDEEDRRAHEQLMALDAEANLSDSDADMDFDAEDYEDFNRQRKLANPKVQSDEQRVEEEAEYFDAPDEVEVPLDQPARYRFIKYRGLQSFRSSPWDPKENLPVEYASLVEVENYGALQKHVAEEADERNTVGEEWTHELEDGTIVRDGLATIGSFIEVHVMGVSAAWVAQHAAAQPVLLSGLLPYEEKLTVMHSTFQRSSSWSPAPLKSRDLLVAHLGFRRVLIHPLFGDSGIRCDKLKYMKYVPPTGFVTCSFYAPLCFRPCPLLAFKPRQNNAETLTLVGLGAVTKASADDVVLKKIVLTGTPFKVRRKIATVRHMFVDPKDVLWFKPVELHTKLGCVGHIREPLGTHGYMKCIFNEQVVMNDEVRLALYKRVYPHKCTEEEKQAFF</sequence>
<dbReference type="PANTHER" id="PTHR12858">
    <property type="entry name" value="RIBOSOME BIOGENESIS PROTEIN"/>
    <property type="match status" value="1"/>
</dbReference>
<keyword evidence="3" id="KW-0539">Nucleus</keyword>
<comment type="caution">
    <text evidence="7">The sequence shown here is derived from an EMBL/GenBank/DDBJ whole genome shotgun (WGS) entry which is preliminary data.</text>
</comment>
<dbReference type="Proteomes" id="UP000078348">
    <property type="component" value="Unassembled WGS sequence"/>
</dbReference>
<dbReference type="PROSITE" id="PS51714">
    <property type="entry name" value="G_BMS1"/>
    <property type="match status" value="1"/>
</dbReference>
<dbReference type="InterPro" id="IPR007034">
    <property type="entry name" value="BMS1_TSR1_C"/>
</dbReference>
<evidence type="ECO:0000256" key="3">
    <source>
        <dbReference type="ARBA" id="ARBA00023242"/>
    </source>
</evidence>
<dbReference type="Pfam" id="PF04950">
    <property type="entry name" value="RIBIOP_C"/>
    <property type="match status" value="1"/>
</dbReference>
<evidence type="ECO:0000313" key="8">
    <source>
        <dbReference type="Proteomes" id="UP000078348"/>
    </source>
</evidence>
<organism evidence="7 8">
    <name type="scientific">Blastocystis sp. subtype 1 (strain ATCC 50177 / NandII)</name>
    <dbReference type="NCBI Taxonomy" id="478820"/>
    <lineage>
        <taxon>Eukaryota</taxon>
        <taxon>Sar</taxon>
        <taxon>Stramenopiles</taxon>
        <taxon>Bigyra</taxon>
        <taxon>Opalozoa</taxon>
        <taxon>Opalinata</taxon>
        <taxon>Blastocystidae</taxon>
        <taxon>Blastocystis</taxon>
    </lineage>
</organism>
<evidence type="ECO:0000313" key="7">
    <source>
        <dbReference type="EMBL" id="OAO17535.1"/>
    </source>
</evidence>
<keyword evidence="8" id="KW-1185">Reference proteome</keyword>
<dbReference type="Pfam" id="PF08142">
    <property type="entry name" value="AARP2CN"/>
    <property type="match status" value="1"/>
</dbReference>
<evidence type="ECO:0000256" key="5">
    <source>
        <dbReference type="SAM" id="MobiDB-lite"/>
    </source>
</evidence>
<dbReference type="GO" id="GO:0003924">
    <property type="term" value="F:GTPase activity"/>
    <property type="evidence" value="ECO:0007669"/>
    <property type="project" value="TreeGrafter"/>
</dbReference>
<dbReference type="EMBL" id="LXWW01000026">
    <property type="protein sequence ID" value="OAO17535.1"/>
    <property type="molecule type" value="Genomic_DNA"/>
</dbReference>
<dbReference type="GO" id="GO:0005730">
    <property type="term" value="C:nucleolus"/>
    <property type="evidence" value="ECO:0007669"/>
    <property type="project" value="UniProtKB-SubCell"/>
</dbReference>
<feature type="region of interest" description="Disordered" evidence="5">
    <location>
        <begin position="1"/>
        <end position="42"/>
    </location>
</feature>
<proteinExistence type="inferred from homology"/>
<name>A0A196SKF1_BLAHN</name>
<evidence type="ECO:0000256" key="2">
    <source>
        <dbReference type="ARBA" id="ARBA00022517"/>
    </source>
</evidence>
<protein>
    <submittedName>
        <fullName evidence="7">Pre-rRNA-processing protein TSR1</fullName>
    </submittedName>
</protein>
<dbReference type="Pfam" id="PF22298">
    <property type="entry name" value="Tsr1_G-like"/>
    <property type="match status" value="1"/>
</dbReference>
<dbReference type="SMART" id="SM00785">
    <property type="entry name" value="AARP2CN"/>
    <property type="match status" value="1"/>
</dbReference>
<dbReference type="GO" id="GO:0000462">
    <property type="term" value="P:maturation of SSU-rRNA from tricistronic rRNA transcript (SSU-rRNA, 5.8S rRNA, LSU-rRNA)"/>
    <property type="evidence" value="ECO:0007669"/>
    <property type="project" value="TreeGrafter"/>
</dbReference>
<dbReference type="InterPro" id="IPR039761">
    <property type="entry name" value="Bms1/Tsr1"/>
</dbReference>
<comment type="similarity">
    <text evidence="4">Belongs to the TRAFAC class translation factor GTPase superfamily. Bms1-like GTPase family. TSR1 subfamily.</text>
</comment>
<dbReference type="GO" id="GO:0034511">
    <property type="term" value="F:U3 snoRNA binding"/>
    <property type="evidence" value="ECO:0007669"/>
    <property type="project" value="TreeGrafter"/>
</dbReference>
<accession>A0A196SKF1</accession>
<dbReference type="InterPro" id="IPR012948">
    <property type="entry name" value="AARP2CN"/>
</dbReference>
<comment type="subcellular location">
    <subcellularLocation>
        <location evidence="1">Nucleus</location>
        <location evidence="1">Nucleolus</location>
    </subcellularLocation>
</comment>
<dbReference type="GO" id="GO:0005525">
    <property type="term" value="F:GTP binding"/>
    <property type="evidence" value="ECO:0007669"/>
    <property type="project" value="TreeGrafter"/>
</dbReference>